<evidence type="ECO:0000256" key="9">
    <source>
        <dbReference type="RuleBase" id="RU364024"/>
    </source>
</evidence>
<dbReference type="InterPro" id="IPR004598">
    <property type="entry name" value="TFIIH_p52/Tfb2"/>
</dbReference>
<dbReference type="Pfam" id="PF18307">
    <property type="entry name" value="Tfb2_C"/>
    <property type="match status" value="1"/>
</dbReference>
<dbReference type="EMBL" id="JANBQB010000137">
    <property type="protein sequence ID" value="KAJ1981120.1"/>
    <property type="molecule type" value="Genomic_DNA"/>
</dbReference>
<dbReference type="NCBIfam" id="TIGR00625">
    <property type="entry name" value="tfb2"/>
    <property type="match status" value="1"/>
</dbReference>
<keyword evidence="4 9" id="KW-0227">DNA damage</keyword>
<comment type="caution">
    <text evidence="11">The sequence shown here is derived from an EMBL/GenBank/DDBJ whole genome shotgun (WGS) entry which is preliminary data.</text>
</comment>
<keyword evidence="6 9" id="KW-0804">Transcription</keyword>
<dbReference type="PANTHER" id="PTHR13152">
    <property type="entry name" value="TFIIH, POLYPEPTIDE 4"/>
    <property type="match status" value="1"/>
</dbReference>
<comment type="subcellular location">
    <subcellularLocation>
        <location evidence="2 9">Nucleus</location>
    </subcellularLocation>
</comment>
<evidence type="ECO:0000256" key="5">
    <source>
        <dbReference type="ARBA" id="ARBA00023015"/>
    </source>
</evidence>
<evidence type="ECO:0000256" key="1">
    <source>
        <dbReference type="ARBA" id="ARBA00002817"/>
    </source>
</evidence>
<reference evidence="11" key="1">
    <citation type="submission" date="2022-07" db="EMBL/GenBank/DDBJ databases">
        <title>Phylogenomic reconstructions and comparative analyses of Kickxellomycotina fungi.</title>
        <authorList>
            <person name="Reynolds N.K."/>
            <person name="Stajich J.E."/>
            <person name="Barry K."/>
            <person name="Grigoriev I.V."/>
            <person name="Crous P."/>
            <person name="Smith M.E."/>
        </authorList>
    </citation>
    <scope>NUCLEOTIDE SEQUENCE</scope>
    <source>
        <strain evidence="11">RSA 567</strain>
    </source>
</reference>
<organism evidence="11 12">
    <name type="scientific">Dimargaris verticillata</name>
    <dbReference type="NCBI Taxonomy" id="2761393"/>
    <lineage>
        <taxon>Eukaryota</taxon>
        <taxon>Fungi</taxon>
        <taxon>Fungi incertae sedis</taxon>
        <taxon>Zoopagomycota</taxon>
        <taxon>Kickxellomycotina</taxon>
        <taxon>Dimargaritomycetes</taxon>
        <taxon>Dimargaritales</taxon>
        <taxon>Dimargaritaceae</taxon>
        <taxon>Dimargaris</taxon>
    </lineage>
</organism>
<feature type="domain" description="Transcription factor Tfb2 C-terminal" evidence="10">
    <location>
        <begin position="411"/>
        <end position="478"/>
    </location>
</feature>
<evidence type="ECO:0000256" key="6">
    <source>
        <dbReference type="ARBA" id="ARBA00023163"/>
    </source>
</evidence>
<dbReference type="Proteomes" id="UP001151582">
    <property type="component" value="Unassembled WGS sequence"/>
</dbReference>
<comment type="similarity">
    <text evidence="3 9">Belongs to the TFB2 family.</text>
</comment>
<dbReference type="OrthoDB" id="364513at2759"/>
<protein>
    <recommendedName>
        <fullName evidence="9">RNA polymerase II transcription factor B subunit 2</fullName>
    </recommendedName>
</protein>
<dbReference type="Pfam" id="PF03849">
    <property type="entry name" value="Tfb2"/>
    <property type="match status" value="1"/>
</dbReference>
<comment type="function">
    <text evidence="1">Component of the general transcription and DNA repair factor IIH (TFIIH) core complex, which is involved in general and transcription-coupled nucleotide excision repair (NER) of damaged DNA and, when complexed to TFIIK, in RNA transcription by RNA polymerase II. In NER, TFIIH acts by opening DNA around the lesion to allow the excision of the damaged oligonucleotide and its replacement by a new DNA fragment. In transcription, TFIIH has an essential role in transcription initiation. When the pre-initiation complex (PIC) has been established, TFIIH is required for promoter opening and promoter escape. Phosphorylation of the C-terminal tail (CTD) of the largest subunit of RNA polymerase II by the kinase module TFIIK controls the initiation of transcription.</text>
</comment>
<dbReference type="Gene3D" id="3.30.70.2610">
    <property type="match status" value="1"/>
</dbReference>
<evidence type="ECO:0000313" key="11">
    <source>
        <dbReference type="EMBL" id="KAJ1981120.1"/>
    </source>
</evidence>
<accession>A0A9W8B290</accession>
<proteinExistence type="inferred from homology"/>
<name>A0A9W8B290_9FUNG</name>
<gene>
    <name evidence="11" type="primary">TFB2</name>
    <name evidence="11" type="ORF">H4R34_002196</name>
</gene>
<keyword evidence="5 9" id="KW-0805">Transcription regulation</keyword>
<dbReference type="PANTHER" id="PTHR13152:SF0">
    <property type="entry name" value="GENERAL TRANSCRIPTION FACTOR IIH SUBUNIT 4"/>
    <property type="match status" value="1"/>
</dbReference>
<dbReference type="GO" id="GO:0001671">
    <property type="term" value="F:ATPase activator activity"/>
    <property type="evidence" value="ECO:0007669"/>
    <property type="project" value="InterPro"/>
</dbReference>
<evidence type="ECO:0000256" key="7">
    <source>
        <dbReference type="ARBA" id="ARBA00023204"/>
    </source>
</evidence>
<keyword evidence="7 9" id="KW-0234">DNA repair</keyword>
<evidence type="ECO:0000256" key="4">
    <source>
        <dbReference type="ARBA" id="ARBA00022763"/>
    </source>
</evidence>
<evidence type="ECO:0000256" key="3">
    <source>
        <dbReference type="ARBA" id="ARBA00007132"/>
    </source>
</evidence>
<comment type="function">
    <text evidence="9">Component of the general transcription and DNA repair factor IIH (TFIIH) core complex which is involved in general and transcription-coupled nucleotide excision repair (NER) of damaged DNA.</text>
</comment>
<dbReference type="InterPro" id="IPR040662">
    <property type="entry name" value="Tfb2_C"/>
</dbReference>
<dbReference type="AlphaFoldDB" id="A0A9W8B290"/>
<evidence type="ECO:0000313" key="12">
    <source>
        <dbReference type="Proteomes" id="UP001151582"/>
    </source>
</evidence>
<keyword evidence="8 9" id="KW-0539">Nucleus</keyword>
<evidence type="ECO:0000256" key="2">
    <source>
        <dbReference type="ARBA" id="ARBA00004123"/>
    </source>
</evidence>
<sequence>MPTPMPQVVANASTTTFKANIYAYLDSLPTQTFQRLFSKPATCLVILRLLSTLARQIIMTLLYIDKPVPTRHLQRWCRSESQAVLATSLQELKKLHIFSEQGDALQMNAVFRQQLQHALTGGGNHHSFGVPTTEPDRHAVDVSFLDDYATRRWEAILHYMVGTNTAEQPSLSVLGLLNRSGLMQQGATPTSLTITNKGFQFLLQDVSTQVWIFLLQYLEFAENLQMDLVEVLHFLFQLGSLELGASYSTEALTPTQLRMLEDLRDFGIVYQRKKRSKRFYPTRLATTLTTGLHSMAVAPGHPQGQTGDGLSAPALPSSSLLSTSNQGFIVLETNYRMYAYTDSPLQIAILNLFVTLKSRFPNMVMGAISRDSVRSALAHGITADQIITYLAVHAHPQMRDRTPVLPITVTDQIRLWEMEKNRIKPVDSCLYSGFLRSQDYLAVLKYAQDLGVVLWHSDAKRMLAVTAEGDPTVRAYVKRKFSSK</sequence>
<dbReference type="GO" id="GO:0006289">
    <property type="term" value="P:nucleotide-excision repair"/>
    <property type="evidence" value="ECO:0007669"/>
    <property type="project" value="InterPro"/>
</dbReference>
<dbReference type="GO" id="GO:0003690">
    <property type="term" value="F:double-stranded DNA binding"/>
    <property type="evidence" value="ECO:0007669"/>
    <property type="project" value="TreeGrafter"/>
</dbReference>
<evidence type="ECO:0000256" key="8">
    <source>
        <dbReference type="ARBA" id="ARBA00023242"/>
    </source>
</evidence>
<evidence type="ECO:0000259" key="10">
    <source>
        <dbReference type="Pfam" id="PF18307"/>
    </source>
</evidence>
<keyword evidence="12" id="KW-1185">Reference proteome</keyword>
<dbReference type="GO" id="GO:0005675">
    <property type="term" value="C:transcription factor TFIIH holo complex"/>
    <property type="evidence" value="ECO:0007669"/>
    <property type="project" value="TreeGrafter"/>
</dbReference>
<dbReference type="GO" id="GO:0000439">
    <property type="term" value="C:transcription factor TFIIH core complex"/>
    <property type="evidence" value="ECO:0007669"/>
    <property type="project" value="InterPro"/>
</dbReference>